<dbReference type="AlphaFoldDB" id="A0A142BH31"/>
<evidence type="ECO:0000313" key="3">
    <source>
        <dbReference type="Proteomes" id="UP000071065"/>
    </source>
</evidence>
<dbReference type="EC" id="3.1.4.46" evidence="2"/>
<sequence>MEISMSLLMSEVIGHRGVASLAPENTLAGIRKAAELGLEWIELDVTLLGDGSAVMFHDPRLNRTTNGRGHLKKQTFDSVKSLDAGGWHSGQWQGERVPQLDETLRLIKDLGLGLNLELKPNRCDLHLLVDRVVTALERENFPSDKLLVSSFNHKALVLFRRRSEYRIGCLFETLPRSWRHKAKQVGAVSIHVNAKKLKEAGAKNVKSAGYELYCYTVNDTQLFSRLKGWGVDGIFSDCPQDLK</sequence>
<proteinExistence type="predicted"/>
<dbReference type="CDD" id="cd08562">
    <property type="entry name" value="GDPD_EcUgpQ_like"/>
    <property type="match status" value="1"/>
</dbReference>
<feature type="domain" description="GP-PDE" evidence="1">
    <location>
        <begin position="10"/>
        <end position="243"/>
    </location>
</feature>
<dbReference type="Gene3D" id="3.20.20.190">
    <property type="entry name" value="Phosphatidylinositol (PI) phosphodiesterase"/>
    <property type="match status" value="1"/>
</dbReference>
<dbReference type="PATRIC" id="fig|570277.3.peg.4440"/>
<organism evidence="2 3">
    <name type="scientific">Endozoicomonas montiporae CL-33</name>
    <dbReference type="NCBI Taxonomy" id="570277"/>
    <lineage>
        <taxon>Bacteria</taxon>
        <taxon>Pseudomonadati</taxon>
        <taxon>Pseudomonadota</taxon>
        <taxon>Gammaproteobacteria</taxon>
        <taxon>Oceanospirillales</taxon>
        <taxon>Endozoicomonadaceae</taxon>
        <taxon>Endozoicomonas</taxon>
    </lineage>
</organism>
<dbReference type="SUPFAM" id="SSF51695">
    <property type="entry name" value="PLC-like phosphodiesterases"/>
    <property type="match status" value="1"/>
</dbReference>
<evidence type="ECO:0000259" key="1">
    <source>
        <dbReference type="PROSITE" id="PS51704"/>
    </source>
</evidence>
<dbReference type="GO" id="GO:0008889">
    <property type="term" value="F:glycerophosphodiester phosphodiesterase activity"/>
    <property type="evidence" value="ECO:0007669"/>
    <property type="project" value="UniProtKB-EC"/>
</dbReference>
<dbReference type="EMBL" id="CP013251">
    <property type="protein sequence ID" value="AMO58057.1"/>
    <property type="molecule type" value="Genomic_DNA"/>
</dbReference>
<dbReference type="Proteomes" id="UP000071065">
    <property type="component" value="Chromosome"/>
</dbReference>
<dbReference type="InterPro" id="IPR030395">
    <property type="entry name" value="GP_PDE_dom"/>
</dbReference>
<gene>
    <name evidence="2" type="primary">gde1</name>
    <name evidence="2" type="ORF">EZMO1_4129</name>
</gene>
<dbReference type="RefSeq" id="WP_082212290.1">
    <property type="nucleotide sequence ID" value="NZ_CP013251.1"/>
</dbReference>
<dbReference type="STRING" id="570277.EZMO1_4129"/>
<dbReference type="PANTHER" id="PTHR46211:SF1">
    <property type="entry name" value="GLYCEROPHOSPHODIESTER PHOSPHODIESTERASE, CYTOPLASMIC"/>
    <property type="match status" value="1"/>
</dbReference>
<evidence type="ECO:0000313" key="2">
    <source>
        <dbReference type="EMBL" id="AMO58057.1"/>
    </source>
</evidence>
<keyword evidence="2" id="KW-0378">Hydrolase</keyword>
<dbReference type="KEGG" id="emp:EZMO1_4129"/>
<dbReference type="PANTHER" id="PTHR46211">
    <property type="entry name" value="GLYCEROPHOSPHORYL DIESTER PHOSPHODIESTERASE"/>
    <property type="match status" value="1"/>
</dbReference>
<reference evidence="2 3" key="1">
    <citation type="journal article" date="2016" name="Front. Microbiol.">
        <title>Genomic Insight into the Host-Endosymbiont Relationship of Endozoicomonas montiporae CL-33(T) with its Coral Host.</title>
        <authorList>
            <person name="Ding J.-Y."/>
            <person name="Shiu J.-H."/>
            <person name="Chen W.-M."/>
            <person name="Chiang Y.-R."/>
            <person name="Tang S.-L."/>
        </authorList>
    </citation>
    <scope>NUCLEOTIDE SEQUENCE [LARGE SCALE GENOMIC DNA]</scope>
    <source>
        <strain evidence="2 3">CL-33</strain>
    </source>
</reference>
<dbReference type="InterPro" id="IPR017946">
    <property type="entry name" value="PLC-like_Pdiesterase_TIM-brl"/>
</dbReference>
<protein>
    <submittedName>
        <fullName evidence="2">Glycerophosphodiester phosphodiesterase</fullName>
        <ecNumber evidence="2">3.1.4.46</ecNumber>
    </submittedName>
</protein>
<dbReference type="Pfam" id="PF03009">
    <property type="entry name" value="GDPD"/>
    <property type="match status" value="1"/>
</dbReference>
<accession>A0A142BH31</accession>
<name>A0A142BH31_9GAMM</name>
<dbReference type="GO" id="GO:0006629">
    <property type="term" value="P:lipid metabolic process"/>
    <property type="evidence" value="ECO:0007669"/>
    <property type="project" value="InterPro"/>
</dbReference>
<dbReference type="PROSITE" id="PS51704">
    <property type="entry name" value="GP_PDE"/>
    <property type="match status" value="1"/>
</dbReference>
<dbReference type="OrthoDB" id="9795622at2"/>